<evidence type="ECO:0000256" key="2">
    <source>
        <dbReference type="SAM" id="SignalP"/>
    </source>
</evidence>
<accession>A0ABD3BE02</accession>
<gene>
    <name evidence="3" type="ORF">CASFOL_040731</name>
</gene>
<dbReference type="Proteomes" id="UP001632038">
    <property type="component" value="Unassembled WGS sequence"/>
</dbReference>
<sequence length="196" mass="19112">MALPKCSCIVLMALLISLSICSALQSSEPKRGDVAGRTDGGLGAGDSKWSRGVGYPGAGGYGRVGGGWGSGNGYPGGAGGSGTGGGYPGGPGGYGRGGSGWGSGDGYHGGAGGYGGGGGYPGAGGYGGGSTIPGTLPPAGEPVYCRPINCNDPYTCRGFTLYLNSLDIASYRSQDGQVGRRQHDGDADVMSPVSEN</sequence>
<evidence type="ECO:0000313" key="3">
    <source>
        <dbReference type="EMBL" id="KAL3615070.1"/>
    </source>
</evidence>
<evidence type="ECO:0000256" key="1">
    <source>
        <dbReference type="SAM" id="MobiDB-lite"/>
    </source>
</evidence>
<feature type="signal peptide" evidence="2">
    <location>
        <begin position="1"/>
        <end position="23"/>
    </location>
</feature>
<keyword evidence="2" id="KW-0732">Signal</keyword>
<name>A0ABD3BE02_9LAMI</name>
<feature type="chain" id="PRO_5044809187" description="Glycine-rich protein" evidence="2">
    <location>
        <begin position="24"/>
        <end position="196"/>
    </location>
</feature>
<comment type="caution">
    <text evidence="3">The sequence shown here is derived from an EMBL/GenBank/DDBJ whole genome shotgun (WGS) entry which is preliminary data.</text>
</comment>
<dbReference type="AlphaFoldDB" id="A0ABD3BE02"/>
<evidence type="ECO:0008006" key="5">
    <source>
        <dbReference type="Google" id="ProtNLM"/>
    </source>
</evidence>
<organism evidence="3 4">
    <name type="scientific">Castilleja foliolosa</name>
    <dbReference type="NCBI Taxonomy" id="1961234"/>
    <lineage>
        <taxon>Eukaryota</taxon>
        <taxon>Viridiplantae</taxon>
        <taxon>Streptophyta</taxon>
        <taxon>Embryophyta</taxon>
        <taxon>Tracheophyta</taxon>
        <taxon>Spermatophyta</taxon>
        <taxon>Magnoliopsida</taxon>
        <taxon>eudicotyledons</taxon>
        <taxon>Gunneridae</taxon>
        <taxon>Pentapetalae</taxon>
        <taxon>asterids</taxon>
        <taxon>lamiids</taxon>
        <taxon>Lamiales</taxon>
        <taxon>Orobanchaceae</taxon>
        <taxon>Pedicularideae</taxon>
        <taxon>Castillejinae</taxon>
        <taxon>Castilleja</taxon>
    </lineage>
</organism>
<proteinExistence type="predicted"/>
<dbReference type="EMBL" id="JAVIJP010000100">
    <property type="protein sequence ID" value="KAL3615070.1"/>
    <property type="molecule type" value="Genomic_DNA"/>
</dbReference>
<keyword evidence="4" id="KW-1185">Reference proteome</keyword>
<evidence type="ECO:0000313" key="4">
    <source>
        <dbReference type="Proteomes" id="UP001632038"/>
    </source>
</evidence>
<protein>
    <recommendedName>
        <fullName evidence="5">Glycine-rich protein</fullName>
    </recommendedName>
</protein>
<reference evidence="4" key="1">
    <citation type="journal article" date="2024" name="IScience">
        <title>Strigolactones Initiate the Formation of Haustorium-like Structures in Castilleja.</title>
        <authorList>
            <person name="Buerger M."/>
            <person name="Peterson D."/>
            <person name="Chory J."/>
        </authorList>
    </citation>
    <scope>NUCLEOTIDE SEQUENCE [LARGE SCALE GENOMIC DNA]</scope>
</reference>
<feature type="region of interest" description="Disordered" evidence="1">
    <location>
        <begin position="28"/>
        <end position="47"/>
    </location>
</feature>
<feature type="region of interest" description="Disordered" evidence="1">
    <location>
        <begin position="174"/>
        <end position="196"/>
    </location>
</feature>